<sequence>MSCAARRGAAEPPEPETMLSPDLALSLARYNAWQNRQMKDALEALPEAELRAERGAFFGTIFATVNHLLWGDRIWMSRFAGWPAPEGGIPQSTEMTPTLSVWSAERFRVDSRLILWAEELGALDLKGDLRWYSGATGREQVKPLGLCVAHMFNHQTHHRGQVHAMVTAAGGTGWTSDLAFMPEEGPWL</sequence>
<evidence type="ECO:0000313" key="4">
    <source>
        <dbReference type="EMBL" id="APZ54457.1"/>
    </source>
</evidence>
<dbReference type="InterPro" id="IPR007837">
    <property type="entry name" value="DinB"/>
</dbReference>
<dbReference type="PANTHER" id="PTHR37302:SF1">
    <property type="entry name" value="PROTEIN DINB"/>
    <property type="match status" value="1"/>
</dbReference>
<dbReference type="Gene3D" id="1.20.120.450">
    <property type="entry name" value="dinb family like domain"/>
    <property type="match status" value="1"/>
</dbReference>
<dbReference type="STRING" id="1250539.Ga0080574_TMP4123"/>
<gene>
    <name evidence="4" type="ORF">Ga0080574_TMP4123</name>
</gene>
<feature type="binding site" evidence="3">
    <location>
        <position position="67"/>
    </location>
    <ligand>
        <name>a divalent metal cation</name>
        <dbReference type="ChEBI" id="CHEBI:60240"/>
    </ligand>
</feature>
<protein>
    <recommendedName>
        <fullName evidence="6">Damage-inducible protein DinB</fullName>
    </recommendedName>
</protein>
<evidence type="ECO:0008006" key="6">
    <source>
        <dbReference type="Google" id="ProtNLM"/>
    </source>
</evidence>
<dbReference type="GO" id="GO:0046872">
    <property type="term" value="F:metal ion binding"/>
    <property type="evidence" value="ECO:0007669"/>
    <property type="project" value="UniProtKB-KW"/>
</dbReference>
<organism evidence="4 5">
    <name type="scientific">Salipiger abyssi</name>
    <dbReference type="NCBI Taxonomy" id="1250539"/>
    <lineage>
        <taxon>Bacteria</taxon>
        <taxon>Pseudomonadati</taxon>
        <taxon>Pseudomonadota</taxon>
        <taxon>Alphaproteobacteria</taxon>
        <taxon>Rhodobacterales</taxon>
        <taxon>Roseobacteraceae</taxon>
        <taxon>Salipiger</taxon>
    </lineage>
</organism>
<dbReference type="KEGG" id="paby:Ga0080574_TMP4123"/>
<dbReference type="EMBL" id="CP015093">
    <property type="protein sequence ID" value="APZ54457.1"/>
    <property type="molecule type" value="Genomic_DNA"/>
</dbReference>
<dbReference type="PANTHER" id="PTHR37302">
    <property type="entry name" value="SLR1116 PROTEIN"/>
    <property type="match status" value="1"/>
</dbReference>
<dbReference type="Proteomes" id="UP000187059">
    <property type="component" value="Chromosome"/>
</dbReference>
<feature type="binding site" evidence="3">
    <location>
        <position position="154"/>
    </location>
    <ligand>
        <name>a divalent metal cation</name>
        <dbReference type="ChEBI" id="CHEBI:60240"/>
    </ligand>
</feature>
<accession>A0A1P8UYK5</accession>
<dbReference type="AlphaFoldDB" id="A0A1P8UYK5"/>
<dbReference type="Pfam" id="PF05163">
    <property type="entry name" value="DinB"/>
    <property type="match status" value="1"/>
</dbReference>
<dbReference type="SUPFAM" id="SSF109854">
    <property type="entry name" value="DinB/YfiT-like putative metalloenzymes"/>
    <property type="match status" value="1"/>
</dbReference>
<evidence type="ECO:0000256" key="3">
    <source>
        <dbReference type="PIRSR" id="PIRSR607837-1"/>
    </source>
</evidence>
<proteinExistence type="inferred from homology"/>
<evidence type="ECO:0000313" key="5">
    <source>
        <dbReference type="Proteomes" id="UP000187059"/>
    </source>
</evidence>
<keyword evidence="5" id="KW-1185">Reference proteome</keyword>
<reference evidence="4 5" key="1">
    <citation type="submission" date="2016-04" db="EMBL/GenBank/DDBJ databases">
        <title>Deep-sea bacteria in the southern Pacific.</title>
        <authorList>
            <person name="Tang K."/>
        </authorList>
    </citation>
    <scope>NUCLEOTIDE SEQUENCE [LARGE SCALE GENOMIC DNA]</scope>
    <source>
        <strain evidence="4 5">JLT2014</strain>
    </source>
</reference>
<keyword evidence="2 3" id="KW-0479">Metal-binding</keyword>
<evidence type="ECO:0000256" key="2">
    <source>
        <dbReference type="ARBA" id="ARBA00022723"/>
    </source>
</evidence>
<dbReference type="InterPro" id="IPR034660">
    <property type="entry name" value="DinB/YfiT-like"/>
</dbReference>
<feature type="binding site" evidence="3">
    <location>
        <position position="158"/>
    </location>
    <ligand>
        <name>a divalent metal cation</name>
        <dbReference type="ChEBI" id="CHEBI:60240"/>
    </ligand>
</feature>
<name>A0A1P8UYK5_9RHOB</name>
<evidence type="ECO:0000256" key="1">
    <source>
        <dbReference type="ARBA" id="ARBA00008635"/>
    </source>
</evidence>
<comment type="similarity">
    <text evidence="1">Belongs to the DinB family.</text>
</comment>